<evidence type="ECO:0000313" key="2">
    <source>
        <dbReference type="EMBL" id="KAF6835760.1"/>
    </source>
</evidence>
<organism evidence="2 3">
    <name type="scientific">Colletotrichum musicola</name>
    <dbReference type="NCBI Taxonomy" id="2175873"/>
    <lineage>
        <taxon>Eukaryota</taxon>
        <taxon>Fungi</taxon>
        <taxon>Dikarya</taxon>
        <taxon>Ascomycota</taxon>
        <taxon>Pezizomycotina</taxon>
        <taxon>Sordariomycetes</taxon>
        <taxon>Hypocreomycetidae</taxon>
        <taxon>Glomerellales</taxon>
        <taxon>Glomerellaceae</taxon>
        <taxon>Colletotrichum</taxon>
        <taxon>Colletotrichum orchidearum species complex</taxon>
    </lineage>
</organism>
<dbReference type="Proteomes" id="UP000639643">
    <property type="component" value="Unassembled WGS sequence"/>
</dbReference>
<proteinExistence type="predicted"/>
<dbReference type="EMBL" id="WIGM01000171">
    <property type="protein sequence ID" value="KAF6835760.1"/>
    <property type="molecule type" value="Genomic_DNA"/>
</dbReference>
<evidence type="ECO:0000256" key="1">
    <source>
        <dbReference type="SAM" id="MobiDB-lite"/>
    </source>
</evidence>
<comment type="caution">
    <text evidence="2">The sequence shown here is derived from an EMBL/GenBank/DDBJ whole genome shotgun (WGS) entry which is preliminary data.</text>
</comment>
<reference evidence="2" key="1">
    <citation type="journal article" date="2020" name="Phytopathology">
        <title>Genome Sequence Resources of Colletotrichum truncatum, C. plurivorum, C. musicola, and C. sojae: Four Species Pathogenic to Soybean (Glycine max).</title>
        <authorList>
            <person name="Rogerio F."/>
            <person name="Boufleur T.R."/>
            <person name="Ciampi-Guillardi M."/>
            <person name="Sukno S.A."/>
            <person name="Thon M.R."/>
            <person name="Massola Junior N.S."/>
            <person name="Baroncelli R."/>
        </authorList>
    </citation>
    <scope>NUCLEOTIDE SEQUENCE</scope>
    <source>
        <strain evidence="2">LFN0074</strain>
    </source>
</reference>
<name>A0A8H6NKB5_9PEZI</name>
<feature type="compositionally biased region" description="Polar residues" evidence="1">
    <location>
        <begin position="33"/>
        <end position="56"/>
    </location>
</feature>
<feature type="region of interest" description="Disordered" evidence="1">
    <location>
        <begin position="1"/>
        <end position="74"/>
    </location>
</feature>
<gene>
    <name evidence="2" type="ORF">CMUS01_05645</name>
</gene>
<keyword evidence="3" id="KW-1185">Reference proteome</keyword>
<evidence type="ECO:0000313" key="3">
    <source>
        <dbReference type="Proteomes" id="UP000639643"/>
    </source>
</evidence>
<protein>
    <submittedName>
        <fullName evidence="2">Uncharacterized protein</fullName>
    </submittedName>
</protein>
<dbReference type="AlphaFoldDB" id="A0A8H6NKB5"/>
<accession>A0A8H6NKB5</accession>
<sequence>MSKPSSARSTWDPDEPQATSTRKLSDQGHPPRSVNQQPSKYLGSSQSITKTSQPRQQHGDMQPLPAPIAPPDIWADSVSRSHERYMSLSRQNEIKVWSFEVAHASETFKDPDTGGRYIPPIPFRNSARRGHWTDTGTGRAYVRPAPMPMWPDTPRGDWRDLNLGQAYMTPGRSPVWIDVQEAALRDMINPLMDDPSQAYTIATLIWIWRNT</sequence>